<dbReference type="EMBL" id="CAXDID020000106">
    <property type="protein sequence ID" value="CAL6027989.1"/>
    <property type="molecule type" value="Genomic_DNA"/>
</dbReference>
<reference evidence="2" key="1">
    <citation type="submission" date="2023-06" db="EMBL/GenBank/DDBJ databases">
        <authorList>
            <person name="Kurt Z."/>
        </authorList>
    </citation>
    <scope>NUCLEOTIDE SEQUENCE</scope>
</reference>
<reference evidence="3 5" key="2">
    <citation type="submission" date="2024-07" db="EMBL/GenBank/DDBJ databases">
        <authorList>
            <person name="Akdeniz Z."/>
        </authorList>
    </citation>
    <scope>NUCLEOTIDE SEQUENCE [LARGE SCALE GENOMIC DNA]</scope>
</reference>
<evidence type="ECO:0000313" key="1">
    <source>
        <dbReference type="EMBL" id="CAI9951802.1"/>
    </source>
</evidence>
<organism evidence="2">
    <name type="scientific">Hexamita inflata</name>
    <dbReference type="NCBI Taxonomy" id="28002"/>
    <lineage>
        <taxon>Eukaryota</taxon>
        <taxon>Metamonada</taxon>
        <taxon>Diplomonadida</taxon>
        <taxon>Hexamitidae</taxon>
        <taxon>Hexamitinae</taxon>
        <taxon>Hexamita</taxon>
    </lineage>
</organism>
<evidence type="ECO:0000313" key="3">
    <source>
        <dbReference type="EMBL" id="CAL6007414.1"/>
    </source>
</evidence>
<evidence type="ECO:0000313" key="4">
    <source>
        <dbReference type="EMBL" id="CAL6027989.1"/>
    </source>
</evidence>
<sequence length="133" mass="15837">MSHLPLVHGNKSSKLITKNLSQKSYQLPIIVTQQTNEAKILIFDEQIDMHFDDTPDQHTGRCQSAQVQKRKKKYKAPKIQKIDKLQQFKKEFEAEKYDNFIYFNDTRHQHVERVLVKQGWRMDIESIEFCETV</sequence>
<evidence type="ECO:0000313" key="5">
    <source>
        <dbReference type="Proteomes" id="UP001642409"/>
    </source>
</evidence>
<dbReference type="EMBL" id="CATOUU010000918">
    <property type="protein sequence ID" value="CAI9959442.1"/>
    <property type="molecule type" value="Genomic_DNA"/>
</dbReference>
<keyword evidence="5" id="KW-1185">Reference proteome</keyword>
<comment type="caution">
    <text evidence="2">The sequence shown here is derived from an EMBL/GenBank/DDBJ whole genome shotgun (WGS) entry which is preliminary data.</text>
</comment>
<dbReference type="EMBL" id="CATOUU010000825">
    <property type="protein sequence ID" value="CAI9951802.1"/>
    <property type="molecule type" value="Genomic_DNA"/>
</dbReference>
<dbReference type="Proteomes" id="UP001642409">
    <property type="component" value="Unassembled WGS sequence"/>
</dbReference>
<name>A0AA86UPB6_9EUKA</name>
<accession>A0AA86UPB6</accession>
<gene>
    <name evidence="3" type="ORF">HINF_LOCUS20630</name>
    <name evidence="4" type="ORF">HINF_LOCUS31589</name>
    <name evidence="1" type="ORF">HINF_LOCUS39447</name>
    <name evidence="2" type="ORF">HINF_LOCUS47087</name>
</gene>
<dbReference type="AlphaFoldDB" id="A0AA86UPB6"/>
<proteinExistence type="predicted"/>
<protein>
    <submittedName>
        <fullName evidence="3">Hypothetical_protein</fullName>
    </submittedName>
</protein>
<evidence type="ECO:0000313" key="2">
    <source>
        <dbReference type="EMBL" id="CAI9959442.1"/>
    </source>
</evidence>
<dbReference type="EMBL" id="CAXDID020000055">
    <property type="protein sequence ID" value="CAL6007414.1"/>
    <property type="molecule type" value="Genomic_DNA"/>
</dbReference>